<keyword evidence="2" id="KW-1185">Reference proteome</keyword>
<dbReference type="Proteomes" id="UP000518892">
    <property type="component" value="Unassembled WGS sequence"/>
</dbReference>
<accession>A0A7W5EQV0</accession>
<proteinExistence type="predicted"/>
<dbReference type="InterPro" id="IPR015797">
    <property type="entry name" value="NUDIX_hydrolase-like_dom_sf"/>
</dbReference>
<reference evidence="1 2" key="1">
    <citation type="submission" date="2020-08" db="EMBL/GenBank/DDBJ databases">
        <title>Genomic Encyclopedia of Type Strains, Phase III (KMG-III): the genomes of soil and plant-associated and newly described type strains.</title>
        <authorList>
            <person name="Whitman W."/>
        </authorList>
    </citation>
    <scope>NUCLEOTIDE SEQUENCE [LARGE SCALE GENOMIC DNA]</scope>
    <source>
        <strain evidence="1 2">CECT 7744</strain>
    </source>
</reference>
<dbReference type="AlphaFoldDB" id="A0A7W5EQV0"/>
<dbReference type="Gene3D" id="3.90.79.10">
    <property type="entry name" value="Nucleoside Triphosphate Pyrophosphohydrolase"/>
    <property type="match status" value="1"/>
</dbReference>
<gene>
    <name evidence="1" type="ORF">FHR97_000574</name>
</gene>
<comment type="caution">
    <text evidence="1">The sequence shown here is derived from an EMBL/GenBank/DDBJ whole genome shotgun (WGS) entry which is preliminary data.</text>
</comment>
<organism evidence="1 2">
    <name type="scientific">Halomonas stenophila</name>
    <dbReference type="NCBI Taxonomy" id="795312"/>
    <lineage>
        <taxon>Bacteria</taxon>
        <taxon>Pseudomonadati</taxon>
        <taxon>Pseudomonadota</taxon>
        <taxon>Gammaproteobacteria</taxon>
        <taxon>Oceanospirillales</taxon>
        <taxon>Halomonadaceae</taxon>
        <taxon>Halomonas</taxon>
    </lineage>
</organism>
<evidence type="ECO:0000313" key="2">
    <source>
        <dbReference type="Proteomes" id="UP000518892"/>
    </source>
</evidence>
<protein>
    <submittedName>
        <fullName evidence="1">Uncharacterized protein</fullName>
    </submittedName>
</protein>
<dbReference type="RefSeq" id="WP_221187647.1">
    <property type="nucleotide sequence ID" value="NZ_JACHXR010000001.1"/>
</dbReference>
<dbReference type="SUPFAM" id="SSF55811">
    <property type="entry name" value="Nudix"/>
    <property type="match status" value="1"/>
</dbReference>
<sequence length="107" mass="11924">MPGGRILKGESLDQAFERLIQHELDEAFYRDSSWLLGVYQHYYSDSVFGSAGNPSSHYVVLGYQLALGAGEAVTPRWSNMVDTVGGRRMICVTMPTSMTIRAPIWAH</sequence>
<dbReference type="EMBL" id="JACHXR010000001">
    <property type="protein sequence ID" value="MBB3229759.1"/>
    <property type="molecule type" value="Genomic_DNA"/>
</dbReference>
<name>A0A7W5EQV0_9GAMM</name>
<evidence type="ECO:0000313" key="1">
    <source>
        <dbReference type="EMBL" id="MBB3229759.1"/>
    </source>
</evidence>